<dbReference type="PANTHER" id="PTHR44757">
    <property type="entry name" value="DIGUANYLATE CYCLASE DGCP"/>
    <property type="match status" value="1"/>
</dbReference>
<dbReference type="Pfam" id="PF08447">
    <property type="entry name" value="PAS_3"/>
    <property type="match status" value="1"/>
</dbReference>
<dbReference type="InterPro" id="IPR013655">
    <property type="entry name" value="PAS_fold_3"/>
</dbReference>
<dbReference type="OrthoDB" id="9759607at2"/>
<accession>A0A402D4C3</accession>
<dbReference type="InterPro" id="IPR029787">
    <property type="entry name" value="Nucleotide_cyclase"/>
</dbReference>
<dbReference type="PROSITE" id="PS50887">
    <property type="entry name" value="GGDEF"/>
    <property type="match status" value="1"/>
</dbReference>
<organism evidence="1 2">
    <name type="scientific">Capsulimonas corticalis</name>
    <dbReference type="NCBI Taxonomy" id="2219043"/>
    <lineage>
        <taxon>Bacteria</taxon>
        <taxon>Bacillati</taxon>
        <taxon>Armatimonadota</taxon>
        <taxon>Armatimonadia</taxon>
        <taxon>Capsulimonadales</taxon>
        <taxon>Capsulimonadaceae</taxon>
        <taxon>Capsulimonas</taxon>
    </lineage>
</organism>
<dbReference type="KEGG" id="ccot:CCAX7_32070"/>
<dbReference type="InterPro" id="IPR035965">
    <property type="entry name" value="PAS-like_dom_sf"/>
</dbReference>
<dbReference type="Gene3D" id="3.30.450.20">
    <property type="entry name" value="PAS domain"/>
    <property type="match status" value="1"/>
</dbReference>
<dbReference type="PROSITE" id="PS50883">
    <property type="entry name" value="EAL"/>
    <property type="match status" value="1"/>
</dbReference>
<dbReference type="SMART" id="SM00267">
    <property type="entry name" value="GGDEF"/>
    <property type="match status" value="1"/>
</dbReference>
<dbReference type="Pfam" id="PF12729">
    <property type="entry name" value="4HB_MCP_1"/>
    <property type="match status" value="1"/>
</dbReference>
<dbReference type="FunCoup" id="A0A402D4C3">
    <property type="interactions" value="291"/>
</dbReference>
<dbReference type="SUPFAM" id="SSF55785">
    <property type="entry name" value="PYP-like sensor domain (PAS domain)"/>
    <property type="match status" value="1"/>
</dbReference>
<dbReference type="PANTHER" id="PTHR44757:SF2">
    <property type="entry name" value="BIOFILM ARCHITECTURE MAINTENANCE PROTEIN MBAA"/>
    <property type="match status" value="1"/>
</dbReference>
<reference evidence="1 2" key="1">
    <citation type="journal article" date="2019" name="Int. J. Syst. Evol. Microbiol.">
        <title>Capsulimonas corticalis gen. nov., sp. nov., an aerobic capsulated bacterium, of a novel bacterial order, Capsulimonadales ord. nov., of the class Armatimonadia of the phylum Armatimonadetes.</title>
        <authorList>
            <person name="Li J."/>
            <person name="Kudo C."/>
            <person name="Tonouchi A."/>
        </authorList>
    </citation>
    <scope>NUCLEOTIDE SEQUENCE [LARGE SCALE GENOMIC DNA]</scope>
    <source>
        <strain evidence="1 2">AX-7</strain>
    </source>
</reference>
<name>A0A402D4C3_9BACT</name>
<dbReference type="Pfam" id="PF00990">
    <property type="entry name" value="GGDEF"/>
    <property type="match status" value="1"/>
</dbReference>
<dbReference type="Pfam" id="PF00563">
    <property type="entry name" value="EAL"/>
    <property type="match status" value="1"/>
</dbReference>
<proteinExistence type="predicted"/>
<gene>
    <name evidence="1" type="ORF">CCAX7_32070</name>
</gene>
<dbReference type="PROSITE" id="PS50113">
    <property type="entry name" value="PAC"/>
    <property type="match status" value="1"/>
</dbReference>
<dbReference type="FunFam" id="3.20.20.450:FF:000001">
    <property type="entry name" value="Cyclic di-GMP phosphodiesterase yahA"/>
    <property type="match status" value="1"/>
</dbReference>
<dbReference type="Gene3D" id="3.20.20.450">
    <property type="entry name" value="EAL domain"/>
    <property type="match status" value="1"/>
</dbReference>
<dbReference type="CDD" id="cd01949">
    <property type="entry name" value="GGDEF"/>
    <property type="match status" value="1"/>
</dbReference>
<dbReference type="EMBL" id="AP025739">
    <property type="protein sequence ID" value="BDI31156.1"/>
    <property type="molecule type" value="Genomic_DNA"/>
</dbReference>
<dbReference type="InterPro" id="IPR024478">
    <property type="entry name" value="HlyB_4HB_MCP"/>
</dbReference>
<dbReference type="NCBIfam" id="TIGR00254">
    <property type="entry name" value="GGDEF"/>
    <property type="match status" value="1"/>
</dbReference>
<keyword evidence="2" id="KW-1185">Reference proteome</keyword>
<dbReference type="Proteomes" id="UP000287394">
    <property type="component" value="Chromosome"/>
</dbReference>
<dbReference type="SMART" id="SM00091">
    <property type="entry name" value="PAS"/>
    <property type="match status" value="1"/>
</dbReference>
<dbReference type="InterPro" id="IPR052155">
    <property type="entry name" value="Biofilm_reg_signaling"/>
</dbReference>
<dbReference type="Gene3D" id="3.30.70.270">
    <property type="match status" value="1"/>
</dbReference>
<dbReference type="InterPro" id="IPR035919">
    <property type="entry name" value="EAL_sf"/>
</dbReference>
<dbReference type="InterPro" id="IPR000014">
    <property type="entry name" value="PAS"/>
</dbReference>
<dbReference type="PROSITE" id="PS50112">
    <property type="entry name" value="PAS"/>
    <property type="match status" value="1"/>
</dbReference>
<dbReference type="AlphaFoldDB" id="A0A402D4C3"/>
<evidence type="ECO:0000313" key="2">
    <source>
        <dbReference type="Proteomes" id="UP000287394"/>
    </source>
</evidence>
<dbReference type="CDD" id="cd00130">
    <property type="entry name" value="PAS"/>
    <property type="match status" value="1"/>
</dbReference>
<dbReference type="NCBIfam" id="TIGR00229">
    <property type="entry name" value="sensory_box"/>
    <property type="match status" value="1"/>
</dbReference>
<dbReference type="SUPFAM" id="SSF55073">
    <property type="entry name" value="Nucleotide cyclase"/>
    <property type="match status" value="1"/>
</dbReference>
<dbReference type="InterPro" id="IPR000700">
    <property type="entry name" value="PAS-assoc_C"/>
</dbReference>
<sequence length="798" mass="88939">MAYRKWNWETGPKLIGGFSFCLALAALVGGIALAQMRVITHAAQSMLAESVIGAEALSDFQINARRVRTLEFEEILAPPQDQKKLQSAMTAAEASVNAALIRYRDSITDPVDRNNFQLLESDWAQYLQMHRQEQRVDSSASRQRLYGMLSGPMRAKFLQVRDISDRISDWNRRHGIWYVRNIQDIDRRCRAWVAALLLLCLCCGAAIASSATRYITKLIDDLRHEAAERLSAQVAMMRREERFRALVTHSVDVFAILDTNAITQYVSPAVETVLGYSPEAIVGTNSFTRIHPDDHARARTLLERTLRTPGVHFPVELRLKHGDGTWRPMEITLNNMLGDPAVQGLVLTYRDITERKEFEEQLRHQAFHDVLTGLPNRALFLDRLEHAQARAQRQEKLDAILFIDLDNFKVVNDSLGHEAGDTLLRSVSGRLITCMRPEDTVARLSGDEFAVLLEDVGELDAIVIADRCSEALRAPFILGEREVFITASIGLTVSAPGGSDPRNLLRDADIAMYQAKTGGKAATALFDRSMTDRASERMELEGDLRWAIDHGQLRLHYQPIVSLESGRIREAEALVRWEHPKRGLIPPAKFIPIAEETGLIIPLGKWVLEEACRQARDWSETTKEGAAMIIGVNLSTRQFQQNDIVDDIAGVLGRSGLPPAHLKLEITESLMALSPDDTVAKLHDLKALGVHLAVDDFGTGYSSMSYLANFPLDTLKIDRSFVQRIGEQPEAEAIIQAVITLAKTLNLCVTSEGVETAEQKEVLRKMGSDRGQGYLFSRPLTAAAFSEMLSDRDAVSSG</sequence>
<dbReference type="RefSeq" id="WP_119324307.1">
    <property type="nucleotide sequence ID" value="NZ_AP025739.1"/>
</dbReference>
<dbReference type="SMART" id="SM00052">
    <property type="entry name" value="EAL"/>
    <property type="match status" value="1"/>
</dbReference>
<dbReference type="InterPro" id="IPR000160">
    <property type="entry name" value="GGDEF_dom"/>
</dbReference>
<dbReference type="InterPro" id="IPR043128">
    <property type="entry name" value="Rev_trsase/Diguanyl_cyclase"/>
</dbReference>
<dbReference type="SUPFAM" id="SSF141868">
    <property type="entry name" value="EAL domain-like"/>
    <property type="match status" value="1"/>
</dbReference>
<evidence type="ECO:0000313" key="1">
    <source>
        <dbReference type="EMBL" id="BDI31156.1"/>
    </source>
</evidence>
<dbReference type="InterPro" id="IPR001633">
    <property type="entry name" value="EAL_dom"/>
</dbReference>
<protein>
    <submittedName>
        <fullName evidence="1">Uncharacterized protein</fullName>
    </submittedName>
</protein>
<dbReference type="CDD" id="cd01948">
    <property type="entry name" value="EAL"/>
    <property type="match status" value="1"/>
</dbReference>